<dbReference type="InterPro" id="IPR003156">
    <property type="entry name" value="DHHA1_dom"/>
</dbReference>
<dbReference type="Pfam" id="PF26023">
    <property type="entry name" value="ALA1"/>
    <property type="match status" value="1"/>
</dbReference>
<evidence type="ECO:0000256" key="13">
    <source>
        <dbReference type="SAM" id="MobiDB-lite"/>
    </source>
</evidence>
<feature type="region of interest" description="Disordered" evidence="13">
    <location>
        <begin position="1"/>
        <end position="22"/>
    </location>
</feature>
<dbReference type="InterPro" id="IPR023033">
    <property type="entry name" value="Ala_tRNA_ligase_euk/bac"/>
</dbReference>
<dbReference type="SMART" id="SM00863">
    <property type="entry name" value="tRNA_SAD"/>
    <property type="match status" value="1"/>
</dbReference>
<dbReference type="Proteomes" id="UP001164286">
    <property type="component" value="Unassembled WGS sequence"/>
</dbReference>
<dbReference type="SUPFAM" id="SSF55186">
    <property type="entry name" value="ThrRS/AlaRS common domain"/>
    <property type="match status" value="1"/>
</dbReference>
<dbReference type="FunFam" id="2.40.30.130:FF:000004">
    <property type="entry name" value="Alanine--tRNA ligase"/>
    <property type="match status" value="1"/>
</dbReference>
<dbReference type="GO" id="GO:0070143">
    <property type="term" value="P:mitochondrial alanyl-tRNA aminoacylation"/>
    <property type="evidence" value="ECO:0007669"/>
    <property type="project" value="UniProtKB-UniRule"/>
</dbReference>
<dbReference type="EMBL" id="JAKWFO010000005">
    <property type="protein sequence ID" value="KAI9636683.1"/>
    <property type="molecule type" value="Genomic_DNA"/>
</dbReference>
<evidence type="ECO:0000256" key="3">
    <source>
        <dbReference type="ARBA" id="ARBA00022598"/>
    </source>
</evidence>
<comment type="function">
    <text evidence="12">Catalyzes the attachment of alanine to tRNA(Ala) in a two-step reaction: alanine is first activated by ATP to form Ala-AMP and then transferred to the acceptor end of tRNA(Ala). Also edits incorrectly charged tRNA(Ala) via its editing domain.</text>
</comment>
<dbReference type="PROSITE" id="PS50860">
    <property type="entry name" value="AA_TRNA_LIGASE_II_ALA"/>
    <property type="match status" value="1"/>
</dbReference>
<dbReference type="InterPro" id="IPR045864">
    <property type="entry name" value="aa-tRNA-synth_II/BPL/LPL"/>
</dbReference>
<reference evidence="15" key="1">
    <citation type="journal article" date="2022" name="G3 (Bethesda)">
        <title>High quality genome of the basidiomycete yeast Dioszegia hungarica PDD-24b-2 isolated from cloud water.</title>
        <authorList>
            <person name="Jarrige D."/>
            <person name="Haridas S."/>
            <person name="Bleykasten-Grosshans C."/>
            <person name="Joly M."/>
            <person name="Nadalig T."/>
            <person name="Sancelme M."/>
            <person name="Vuilleumier S."/>
            <person name="Grigoriev I.V."/>
            <person name="Amato P."/>
            <person name="Bringel F."/>
        </authorList>
    </citation>
    <scope>NUCLEOTIDE SEQUENCE</scope>
    <source>
        <strain evidence="15">PDD-24b-2</strain>
    </source>
</reference>
<keyword evidence="8 12" id="KW-0694">RNA-binding</keyword>
<evidence type="ECO:0000256" key="11">
    <source>
        <dbReference type="ARBA" id="ARBA00048300"/>
    </source>
</evidence>
<dbReference type="PRINTS" id="PR00980">
    <property type="entry name" value="TRNASYNTHALA"/>
</dbReference>
<evidence type="ECO:0000256" key="12">
    <source>
        <dbReference type="HAMAP-Rule" id="MF_03133"/>
    </source>
</evidence>
<evidence type="ECO:0000256" key="1">
    <source>
        <dbReference type="ARBA" id="ARBA00008429"/>
    </source>
</evidence>
<dbReference type="Pfam" id="PF02272">
    <property type="entry name" value="DHHA1"/>
    <property type="match status" value="1"/>
</dbReference>
<dbReference type="NCBIfam" id="TIGR00344">
    <property type="entry name" value="alaS"/>
    <property type="match status" value="1"/>
</dbReference>
<dbReference type="CDD" id="cd00673">
    <property type="entry name" value="AlaRS_core"/>
    <property type="match status" value="1"/>
</dbReference>
<dbReference type="Pfam" id="PF07973">
    <property type="entry name" value="tRNA_SAD"/>
    <property type="match status" value="1"/>
</dbReference>
<dbReference type="GO" id="GO:0000049">
    <property type="term" value="F:tRNA binding"/>
    <property type="evidence" value="ECO:0007669"/>
    <property type="project" value="UniProtKB-KW"/>
</dbReference>
<keyword evidence="2 12" id="KW-0820">tRNA-binding</keyword>
<dbReference type="InterPro" id="IPR018162">
    <property type="entry name" value="Ala-tRNA-ligase_IIc_anticod-bd"/>
</dbReference>
<keyword evidence="12" id="KW-0496">Mitochondrion</keyword>
<comment type="catalytic activity">
    <reaction evidence="11 12">
        <text>tRNA(Ala) + L-alanine + ATP = L-alanyl-tRNA(Ala) + AMP + diphosphate</text>
        <dbReference type="Rhea" id="RHEA:12540"/>
        <dbReference type="Rhea" id="RHEA-COMP:9657"/>
        <dbReference type="Rhea" id="RHEA-COMP:9923"/>
        <dbReference type="ChEBI" id="CHEBI:30616"/>
        <dbReference type="ChEBI" id="CHEBI:33019"/>
        <dbReference type="ChEBI" id="CHEBI:57972"/>
        <dbReference type="ChEBI" id="CHEBI:78442"/>
        <dbReference type="ChEBI" id="CHEBI:78497"/>
        <dbReference type="ChEBI" id="CHEBI:456215"/>
        <dbReference type="EC" id="6.1.1.7"/>
    </reaction>
</comment>
<dbReference type="SUPFAM" id="SSF55681">
    <property type="entry name" value="Class II aaRS and biotin synthetases"/>
    <property type="match status" value="1"/>
</dbReference>
<name>A0AA38H969_9TREE</name>
<comment type="subunit">
    <text evidence="12">Monomer.</text>
</comment>
<dbReference type="Gene3D" id="3.30.930.10">
    <property type="entry name" value="Bira Bifunctional Protein, Domain 2"/>
    <property type="match status" value="1"/>
</dbReference>
<dbReference type="GO" id="GO:0002161">
    <property type="term" value="F:aminoacyl-tRNA deacylase activity"/>
    <property type="evidence" value="ECO:0007669"/>
    <property type="project" value="TreeGrafter"/>
</dbReference>
<keyword evidence="3 12" id="KW-0436">Ligase</keyword>
<evidence type="ECO:0000313" key="15">
    <source>
        <dbReference type="EMBL" id="KAI9636683.1"/>
    </source>
</evidence>
<keyword evidence="4 12" id="KW-0479">Metal-binding</keyword>
<evidence type="ECO:0000256" key="4">
    <source>
        <dbReference type="ARBA" id="ARBA00022723"/>
    </source>
</evidence>
<dbReference type="PANTHER" id="PTHR11777">
    <property type="entry name" value="ALANYL-TRNA SYNTHETASE"/>
    <property type="match status" value="1"/>
</dbReference>
<dbReference type="FunFam" id="3.30.980.10:FF:000004">
    <property type="entry name" value="Alanine--tRNA ligase, cytoplasmic"/>
    <property type="match status" value="1"/>
</dbReference>
<evidence type="ECO:0000256" key="10">
    <source>
        <dbReference type="ARBA" id="ARBA00023146"/>
    </source>
</evidence>
<dbReference type="HAMAP" id="MF_00036_B">
    <property type="entry name" value="Ala_tRNA_synth_B"/>
    <property type="match status" value="1"/>
</dbReference>
<keyword evidence="5 12" id="KW-0547">Nucleotide-binding</keyword>
<dbReference type="InterPro" id="IPR002318">
    <property type="entry name" value="Ala-tRNA-lgiase_IIc"/>
</dbReference>
<evidence type="ECO:0000256" key="8">
    <source>
        <dbReference type="ARBA" id="ARBA00022884"/>
    </source>
</evidence>
<dbReference type="InterPro" id="IPR018165">
    <property type="entry name" value="Ala-tRNA-synth_IIc_core"/>
</dbReference>
<dbReference type="GO" id="GO:0004813">
    <property type="term" value="F:alanine-tRNA ligase activity"/>
    <property type="evidence" value="ECO:0007669"/>
    <property type="project" value="UniProtKB-UniRule"/>
</dbReference>
<evidence type="ECO:0000256" key="2">
    <source>
        <dbReference type="ARBA" id="ARBA00022555"/>
    </source>
</evidence>
<comment type="subcellular location">
    <subcellularLocation>
        <location evidence="12">Mitochondrion</location>
    </subcellularLocation>
    <subcellularLocation>
        <location evidence="12">Cytoplasm</location>
    </subcellularLocation>
</comment>
<dbReference type="Gene3D" id="2.40.30.130">
    <property type="match status" value="1"/>
</dbReference>
<dbReference type="SUPFAM" id="SSF101353">
    <property type="entry name" value="Putative anticodon-binding domain of alanyl-tRNA synthetase (AlaRS)"/>
    <property type="match status" value="1"/>
</dbReference>
<dbReference type="SUPFAM" id="SSF50447">
    <property type="entry name" value="Translation proteins"/>
    <property type="match status" value="1"/>
</dbReference>
<organism evidence="15 16">
    <name type="scientific">Dioszegia hungarica</name>
    <dbReference type="NCBI Taxonomy" id="4972"/>
    <lineage>
        <taxon>Eukaryota</taxon>
        <taxon>Fungi</taxon>
        <taxon>Dikarya</taxon>
        <taxon>Basidiomycota</taxon>
        <taxon>Agaricomycotina</taxon>
        <taxon>Tremellomycetes</taxon>
        <taxon>Tremellales</taxon>
        <taxon>Bulleribasidiaceae</taxon>
        <taxon>Dioszegia</taxon>
    </lineage>
</organism>
<dbReference type="Pfam" id="PF01411">
    <property type="entry name" value="tRNA-synt_2c"/>
    <property type="match status" value="1"/>
</dbReference>
<dbReference type="FunFam" id="3.30.930.10:FF:000011">
    <property type="entry name" value="Alanine--tRNA ligase, cytoplasmic"/>
    <property type="match status" value="1"/>
</dbReference>
<feature type="domain" description="Alanyl-transfer RNA synthetases family profile" evidence="14">
    <location>
        <begin position="24"/>
        <end position="783"/>
    </location>
</feature>
<dbReference type="GO" id="GO:0005739">
    <property type="term" value="C:mitochondrion"/>
    <property type="evidence" value="ECO:0007669"/>
    <property type="project" value="UniProtKB-SubCell"/>
</dbReference>
<evidence type="ECO:0000313" key="16">
    <source>
        <dbReference type="Proteomes" id="UP001164286"/>
    </source>
</evidence>
<keyword evidence="7 12" id="KW-0067">ATP-binding</keyword>
<accession>A0AA38H969</accession>
<dbReference type="InterPro" id="IPR012947">
    <property type="entry name" value="tRNA_SAD"/>
</dbReference>
<dbReference type="InterPro" id="IPR009000">
    <property type="entry name" value="Transl_B-barrel_sf"/>
</dbReference>
<feature type="binding site" evidence="12">
    <location>
        <position position="744"/>
    </location>
    <ligand>
        <name>Zn(2+)</name>
        <dbReference type="ChEBI" id="CHEBI:29105"/>
    </ligand>
</feature>
<keyword evidence="9 12" id="KW-0648">Protein biosynthesis</keyword>
<feature type="binding site" evidence="12">
    <location>
        <position position="740"/>
    </location>
    <ligand>
        <name>Zn(2+)</name>
        <dbReference type="ChEBI" id="CHEBI:29105"/>
    </ligand>
</feature>
<dbReference type="EC" id="6.1.1.7" evidence="12"/>
<gene>
    <name evidence="12" type="primary">ALA1</name>
    <name evidence="15" type="ORF">MKK02DRAFT_37240</name>
</gene>
<feature type="binding site" evidence="12">
    <location>
        <position position="621"/>
    </location>
    <ligand>
        <name>Zn(2+)</name>
        <dbReference type="ChEBI" id="CHEBI:29105"/>
    </ligand>
</feature>
<keyword evidence="12" id="KW-0963">Cytoplasm</keyword>
<dbReference type="PANTHER" id="PTHR11777:SF9">
    <property type="entry name" value="ALANINE--TRNA LIGASE, CYTOPLASMIC"/>
    <property type="match status" value="1"/>
</dbReference>
<evidence type="ECO:0000256" key="7">
    <source>
        <dbReference type="ARBA" id="ARBA00022840"/>
    </source>
</evidence>
<dbReference type="GO" id="GO:0005524">
    <property type="term" value="F:ATP binding"/>
    <property type="evidence" value="ECO:0007669"/>
    <property type="project" value="UniProtKB-UniRule"/>
</dbReference>
<dbReference type="InterPro" id="IPR050058">
    <property type="entry name" value="Ala-tRNA_ligase"/>
</dbReference>
<comment type="similarity">
    <text evidence="1">Belongs to the class-II aminoacyl-tRNA synthetase family. Alax-L subfamily.</text>
</comment>
<evidence type="ECO:0000256" key="9">
    <source>
        <dbReference type="ARBA" id="ARBA00022917"/>
    </source>
</evidence>
<feature type="binding site" evidence="12">
    <location>
        <position position="625"/>
    </location>
    <ligand>
        <name>Zn(2+)</name>
        <dbReference type="ChEBI" id="CHEBI:29105"/>
    </ligand>
</feature>
<keyword evidence="16" id="KW-1185">Reference proteome</keyword>
<dbReference type="InterPro" id="IPR018164">
    <property type="entry name" value="Ala-tRNA-synth_IIc_N"/>
</dbReference>
<dbReference type="Gene3D" id="3.30.980.10">
    <property type="entry name" value="Threonyl-trna Synthetase, Chain A, domain 2"/>
    <property type="match status" value="1"/>
</dbReference>
<evidence type="ECO:0000256" key="6">
    <source>
        <dbReference type="ARBA" id="ARBA00022833"/>
    </source>
</evidence>
<dbReference type="AlphaFoldDB" id="A0AA38H969"/>
<evidence type="ECO:0000256" key="5">
    <source>
        <dbReference type="ARBA" id="ARBA00022741"/>
    </source>
</evidence>
<proteinExistence type="inferred from homology"/>
<dbReference type="Gene3D" id="3.10.310.40">
    <property type="match status" value="1"/>
</dbReference>
<protein>
    <recommendedName>
        <fullName evidence="12">Alanine--tRNA ligase</fullName>
        <ecNumber evidence="12">6.1.1.7</ecNumber>
    </recommendedName>
    <alternativeName>
        <fullName evidence="12">Alanyl-tRNA synthetase</fullName>
        <shortName evidence="12">AlaRS</shortName>
    </alternativeName>
</protein>
<keyword evidence="6 12" id="KW-0862">Zinc</keyword>
<dbReference type="GO" id="GO:0008270">
    <property type="term" value="F:zinc ion binding"/>
    <property type="evidence" value="ECO:0007669"/>
    <property type="project" value="UniProtKB-UniRule"/>
</dbReference>
<comment type="cofactor">
    <cofactor evidence="12">
        <name>Zn(2+)</name>
        <dbReference type="ChEBI" id="CHEBI:29105"/>
    </cofactor>
    <text evidence="12">Binds 1 zinc ion per subunit.</text>
</comment>
<comment type="caution">
    <text evidence="15">The sequence shown here is derived from an EMBL/GenBank/DDBJ whole genome shotgun (WGS) entry which is preliminary data.</text>
</comment>
<dbReference type="InterPro" id="IPR059090">
    <property type="entry name" value="ALA1_helical"/>
</dbReference>
<comment type="domain">
    <text evidence="12">Consists of three domains; the N-terminal catalytic domain, the editing domain and the C-terminal C-Ala domain. The editing domain removes incorrectly charged amino acids, while the C-Ala domain, along with tRNA(Ala), serves as a bridge to cooperatively bring together the editing and aminoacylation centers thus stimulating deacylation of misacylated tRNAs.</text>
</comment>
<evidence type="ECO:0000259" key="14">
    <source>
        <dbReference type="PROSITE" id="PS50860"/>
    </source>
</evidence>
<sequence length="976" mass="107592">MSPATSAPEIPTTAPAKWPQPENWPAAKVRQTYIDYFVNAPGFEHTFWPSSGVIPFDDDTLLFANAGMNQYKSIFLGTADPKSDLSKLVRAVNSQKCIRAGGKHNDLDDVGKDTYHHTFFEMLGNWSFGNYFKYGALTMAWDLLTRVYGLPKDRLYVTYFEGDESQGLEPDREAQQLWRDLGVKEEHILPGNTKDNFWEMGASGPCGPCSEIHFDRIGGRSVPELVNADDPNVLEIWNNVFIQYNREPSGSLRPLPNKHVDTGMGFERLVSVLHNVSSNYDTDVFTPIFAKIQELTGARDYTGKLGDEDKDGVDTAYRVIADHIRTLTIAISDGGVPDKDGRGYVLRRILRRGVRYASNKLNVKIGTFFSSLVPTVVESLKPIFPEVAKKVPALVEILNEEEASFARTLNRGEALFSKYAAAAKESGSSTLGGKDVWRLYDTYGFPVDLTEIMAEERGLKIDKVAFEAARLESLEASKAGGKDKAGAGVRLDVHDLGALEANADVPKTDDSTKYQTDEIKANVKSIYHGSKFLSSTSEVPTGEAFGIILDKTNFYAEQGGQENDTGLLSIGDKAEFKVEDVQVFNGYVLHVGRMEEGEIKVGDEVLSTYDELRRWPIRNNHTGTHILNFALREVLGDHIDQKGSLVAPSKLRFDFSHNKSVVLDDLMKIEQICNDWIKKAATVYAEEMPLVEAQKIPGLRAVFGEAYPDPVRVVSIGFPLEDIRKNINDTKWASTSIEFCGGTHVQKTDSIKDLVITEESSIAKGIRRVVAVTGHEANEISRQANEVERRLTRIEGMEGKEKDAAMKPFLTELGQSGISLIRKQQLKARFEKMQKEFAAVHKAKATADQKMIQDEVKRYFSENPNENVYVGVFGVGGDAKILAAAATAAKALGKASYVFSPDVEGGKVAHANFLPKDIMERKVIDAKTWLAEVSKVLGGKGGGKDDSAVGVGSEVGKIDEAVAVARKVFKTKVEGA</sequence>
<keyword evidence="10 12" id="KW-0030">Aminoacyl-tRNA synthetase</keyword>
<dbReference type="InterPro" id="IPR018163">
    <property type="entry name" value="Thr/Ala-tRNA-synth_IIc_edit"/>
</dbReference>